<accession>A0ABN7T0K2</accession>
<feature type="region of interest" description="Disordered" evidence="1">
    <location>
        <begin position="416"/>
        <end position="435"/>
    </location>
</feature>
<protein>
    <submittedName>
        <fullName evidence="2">Oidioi.mRNA.OKI2018_I69.chr2.g4126.t1.cds</fullName>
    </submittedName>
</protein>
<reference evidence="2 3" key="1">
    <citation type="submission" date="2021-04" db="EMBL/GenBank/DDBJ databases">
        <authorList>
            <person name="Bliznina A."/>
        </authorList>
    </citation>
    <scope>NUCLEOTIDE SEQUENCE [LARGE SCALE GENOMIC DNA]</scope>
</reference>
<dbReference type="EMBL" id="OU015567">
    <property type="protein sequence ID" value="CAG5109606.1"/>
    <property type="molecule type" value="Genomic_DNA"/>
</dbReference>
<keyword evidence="3" id="KW-1185">Reference proteome</keyword>
<evidence type="ECO:0000256" key="1">
    <source>
        <dbReference type="SAM" id="MobiDB-lite"/>
    </source>
</evidence>
<feature type="region of interest" description="Disordered" evidence="1">
    <location>
        <begin position="250"/>
        <end position="283"/>
    </location>
</feature>
<evidence type="ECO:0000313" key="2">
    <source>
        <dbReference type="EMBL" id="CAG5109606.1"/>
    </source>
</evidence>
<evidence type="ECO:0000313" key="3">
    <source>
        <dbReference type="Proteomes" id="UP001158576"/>
    </source>
</evidence>
<organism evidence="2 3">
    <name type="scientific">Oikopleura dioica</name>
    <name type="common">Tunicate</name>
    <dbReference type="NCBI Taxonomy" id="34765"/>
    <lineage>
        <taxon>Eukaryota</taxon>
        <taxon>Metazoa</taxon>
        <taxon>Chordata</taxon>
        <taxon>Tunicata</taxon>
        <taxon>Appendicularia</taxon>
        <taxon>Copelata</taxon>
        <taxon>Oikopleuridae</taxon>
        <taxon>Oikopleura</taxon>
    </lineage>
</organism>
<name>A0ABN7T0K2_OIKDI</name>
<sequence length="435" mass="49074">MSIEAGGRIYRRTGRLDEEAEKERRKIIKQMSRPLSEGPFFFENLKVDDGTMNWYRSVLREMKQQQSQRNGKFPTVERNRDSMEEQNSMNKFYGKKIQRILSMEYPQPNIPHRTADVSAGHVARRTEVKAPENPTRSEFRTVLRSNSRTINRPRHSIGSTMSRLNASCRTCGTTLSDETTLNKKWASSSDIFKAYSDPSTSLSIRRSGPVRTSSVKNFQRKPDYFQIGQDDDLVCIDLSGATPRTLSLDRGLNKIGDPQPLPAKNTGSSASSTDLKKGGSIKRKSKKRLLSAAFSLPLQTLHEEISDASRPDADFGFFNPAKKNQSSKISVKTPKAKKTERVAKAIKTEPQKKRLTAADISGPTVISTDAISHINTVKMSLNPTPRVQEQMPKKKTGFSGKVKFWTTKMTQKEKIAAEISDQHRRDQEYLSLRGK</sequence>
<proteinExistence type="predicted"/>
<gene>
    <name evidence="2" type="ORF">OKIOD_LOCUS12891</name>
</gene>
<dbReference type="Proteomes" id="UP001158576">
    <property type="component" value="Chromosome 2"/>
</dbReference>
<feature type="compositionally biased region" description="Basic and acidic residues" evidence="1">
    <location>
        <begin position="416"/>
        <end position="428"/>
    </location>
</feature>